<evidence type="ECO:0000313" key="4">
    <source>
        <dbReference type="Proteomes" id="UP000054709"/>
    </source>
</evidence>
<dbReference type="GO" id="GO:0052621">
    <property type="term" value="F:diguanylate cyclase activity"/>
    <property type="evidence" value="ECO:0007669"/>
    <property type="project" value="TreeGrafter"/>
</dbReference>
<name>A0A0W1B4D5_9BACL</name>
<dbReference type="InterPro" id="IPR043128">
    <property type="entry name" value="Rev_trsase/Diguanyl_cyclase"/>
</dbReference>
<feature type="transmembrane region" description="Helical" evidence="1">
    <location>
        <begin position="73"/>
        <end position="92"/>
    </location>
</feature>
<dbReference type="CDD" id="cd01949">
    <property type="entry name" value="GGDEF"/>
    <property type="match status" value="1"/>
</dbReference>
<feature type="transmembrane region" description="Helical" evidence="1">
    <location>
        <begin position="99"/>
        <end position="117"/>
    </location>
</feature>
<feature type="domain" description="GGDEF" evidence="2">
    <location>
        <begin position="254"/>
        <end position="386"/>
    </location>
</feature>
<feature type="transmembrane region" description="Helical" evidence="1">
    <location>
        <begin position="155"/>
        <end position="177"/>
    </location>
</feature>
<dbReference type="AlphaFoldDB" id="A0A0W1B4D5"/>
<dbReference type="RefSeq" id="WP_060621861.1">
    <property type="nucleotide sequence ID" value="NZ_LCZJ02000013.1"/>
</dbReference>
<evidence type="ECO:0000259" key="2">
    <source>
        <dbReference type="PROSITE" id="PS50887"/>
    </source>
</evidence>
<dbReference type="InterPro" id="IPR029787">
    <property type="entry name" value="Nucleotide_cyclase"/>
</dbReference>
<dbReference type="Proteomes" id="UP000054709">
    <property type="component" value="Unassembled WGS sequence"/>
</dbReference>
<dbReference type="OrthoDB" id="9759607at2"/>
<dbReference type="Gene3D" id="3.30.70.270">
    <property type="match status" value="1"/>
</dbReference>
<keyword evidence="4" id="KW-1185">Reference proteome</keyword>
<dbReference type="NCBIfam" id="TIGR00254">
    <property type="entry name" value="GGDEF"/>
    <property type="match status" value="1"/>
</dbReference>
<organism evidence="3 4">
    <name type="scientific">Paenibacillus etheri</name>
    <dbReference type="NCBI Taxonomy" id="1306852"/>
    <lineage>
        <taxon>Bacteria</taxon>
        <taxon>Bacillati</taxon>
        <taxon>Bacillota</taxon>
        <taxon>Bacilli</taxon>
        <taxon>Bacillales</taxon>
        <taxon>Paenibacillaceae</taxon>
        <taxon>Paenibacillus</taxon>
    </lineage>
</organism>
<dbReference type="PANTHER" id="PTHR45138">
    <property type="entry name" value="REGULATORY COMPONENTS OF SENSORY TRANSDUCTION SYSTEM"/>
    <property type="match status" value="1"/>
</dbReference>
<proteinExistence type="predicted"/>
<dbReference type="SUPFAM" id="SSF55073">
    <property type="entry name" value="Nucleotide cyclase"/>
    <property type="match status" value="1"/>
</dbReference>
<comment type="caution">
    <text evidence="3">The sequence shown here is derived from an EMBL/GenBank/DDBJ whole genome shotgun (WGS) entry which is preliminary data.</text>
</comment>
<feature type="transmembrane region" description="Helical" evidence="1">
    <location>
        <begin position="192"/>
        <end position="212"/>
    </location>
</feature>
<dbReference type="PROSITE" id="PS50887">
    <property type="entry name" value="GGDEF"/>
    <property type="match status" value="1"/>
</dbReference>
<sequence length="388" mass="44071">MSSLLDIRTLIYLFIFGNLFMLLLITNYRSTAVKDIASTLFIRSKQVQLLFWCSILMWDYLPHALSIPLSNALILGGCCLEITALLLMMGVLGPRIKRYYIILSVLSTISFSIIALFFNHSNLRIACNSLWSILFIVYPAYHLTVNKRATPLQKILGVLFYVFAAIMLMRALVALIWEPEMNVFSTSLTQYLYYLGMYLLFIVGAAGFILLSNEHSYVKLKRIASYDDLTGILNRGAFLQEAEIKLEKAVRGQEYFSFLLLDLDHFKEVNDTYGHDTGDNVLEEFASTIKDHLGNGDLFGRLGGEEFAVILCGLDELSCDQKAEALREAIMNAPTPKIPQGYTVSIGVITIMPDQDISINKLYKLSDKALYQAKQEGRNRVIRYRYIY</sequence>
<reference evidence="3 4" key="1">
    <citation type="journal article" date="2015" name="Int. Biodeterior. Biodegradation">
        <title>Physiological and genetic screening methods for the isolation of methyl tert-butyl ether-degrading bacteria for bioremediation purposes.</title>
        <authorList>
            <person name="Guisado I.M."/>
            <person name="Purswani J."/>
            <person name="Gonzalez Lopez J."/>
            <person name="Pozo C."/>
        </authorList>
    </citation>
    <scope>NUCLEOTIDE SEQUENCE [LARGE SCALE GENOMIC DNA]</scope>
    <source>
        <strain evidence="3 4">SH7</strain>
    </source>
</reference>
<evidence type="ECO:0000313" key="3">
    <source>
        <dbReference type="EMBL" id="KTD88429.1"/>
    </source>
</evidence>
<protein>
    <recommendedName>
        <fullName evidence="2">GGDEF domain-containing protein</fullName>
    </recommendedName>
</protein>
<dbReference type="InterPro" id="IPR000160">
    <property type="entry name" value="GGDEF_dom"/>
</dbReference>
<accession>A0A0W1B4D5</accession>
<dbReference type="InterPro" id="IPR050469">
    <property type="entry name" value="Diguanylate_Cyclase"/>
</dbReference>
<keyword evidence="1" id="KW-1133">Transmembrane helix</keyword>
<feature type="transmembrane region" description="Helical" evidence="1">
    <location>
        <begin position="12"/>
        <end position="28"/>
    </location>
</feature>
<dbReference type="FunFam" id="3.30.70.270:FF:000001">
    <property type="entry name" value="Diguanylate cyclase domain protein"/>
    <property type="match status" value="1"/>
</dbReference>
<gene>
    <name evidence="3" type="ORF">UQ64_05185</name>
</gene>
<dbReference type="SMART" id="SM00267">
    <property type="entry name" value="GGDEF"/>
    <property type="match status" value="1"/>
</dbReference>
<evidence type="ECO:0000256" key="1">
    <source>
        <dbReference type="SAM" id="Phobius"/>
    </source>
</evidence>
<dbReference type="PANTHER" id="PTHR45138:SF9">
    <property type="entry name" value="DIGUANYLATE CYCLASE DGCM-RELATED"/>
    <property type="match status" value="1"/>
</dbReference>
<feature type="transmembrane region" description="Helical" evidence="1">
    <location>
        <begin position="123"/>
        <end position="143"/>
    </location>
</feature>
<keyword evidence="1" id="KW-0472">Membrane</keyword>
<keyword evidence="1" id="KW-0812">Transmembrane</keyword>
<feature type="transmembrane region" description="Helical" evidence="1">
    <location>
        <begin position="49"/>
        <end position="67"/>
    </location>
</feature>
<dbReference type="Pfam" id="PF00990">
    <property type="entry name" value="GGDEF"/>
    <property type="match status" value="1"/>
</dbReference>
<dbReference type="EMBL" id="LCZJ02000013">
    <property type="protein sequence ID" value="KTD88429.1"/>
    <property type="molecule type" value="Genomic_DNA"/>
</dbReference>